<feature type="compositionally biased region" description="Polar residues" evidence="1">
    <location>
        <begin position="24"/>
        <end position="40"/>
    </location>
</feature>
<proteinExistence type="predicted"/>
<accession>A0A2U1QGK6</accession>
<organism evidence="2 3">
    <name type="scientific">Artemisia annua</name>
    <name type="common">Sweet wormwood</name>
    <dbReference type="NCBI Taxonomy" id="35608"/>
    <lineage>
        <taxon>Eukaryota</taxon>
        <taxon>Viridiplantae</taxon>
        <taxon>Streptophyta</taxon>
        <taxon>Embryophyta</taxon>
        <taxon>Tracheophyta</taxon>
        <taxon>Spermatophyta</taxon>
        <taxon>Magnoliopsida</taxon>
        <taxon>eudicotyledons</taxon>
        <taxon>Gunneridae</taxon>
        <taxon>Pentapetalae</taxon>
        <taxon>asterids</taxon>
        <taxon>campanulids</taxon>
        <taxon>Asterales</taxon>
        <taxon>Asteraceae</taxon>
        <taxon>Asteroideae</taxon>
        <taxon>Anthemideae</taxon>
        <taxon>Artemisiinae</taxon>
        <taxon>Artemisia</taxon>
    </lineage>
</organism>
<dbReference type="PANTHER" id="PTHR33641:SF16">
    <property type="entry name" value="AVR9_CF-9 RAPIDLY ELICITED PROTEIN"/>
    <property type="match status" value="1"/>
</dbReference>
<dbReference type="PANTHER" id="PTHR33641">
    <property type="entry name" value="OS06G0133500 PROTEIN"/>
    <property type="match status" value="1"/>
</dbReference>
<evidence type="ECO:0000313" key="3">
    <source>
        <dbReference type="Proteomes" id="UP000245207"/>
    </source>
</evidence>
<protein>
    <submittedName>
        <fullName evidence="2">Uncharacterized protein</fullName>
    </submittedName>
</protein>
<dbReference type="Proteomes" id="UP000245207">
    <property type="component" value="Unassembled WGS sequence"/>
</dbReference>
<evidence type="ECO:0000313" key="2">
    <source>
        <dbReference type="EMBL" id="PWA97134.1"/>
    </source>
</evidence>
<evidence type="ECO:0000256" key="1">
    <source>
        <dbReference type="SAM" id="MobiDB-lite"/>
    </source>
</evidence>
<keyword evidence="3" id="KW-1185">Reference proteome</keyword>
<gene>
    <name evidence="2" type="ORF">CTI12_AA032250</name>
</gene>
<name>A0A2U1QGK6_ARTAN</name>
<dbReference type="AlphaFoldDB" id="A0A2U1QGK6"/>
<feature type="compositionally biased region" description="Basic and acidic residues" evidence="1">
    <location>
        <begin position="41"/>
        <end position="61"/>
    </location>
</feature>
<feature type="region of interest" description="Disordered" evidence="1">
    <location>
        <begin position="24"/>
        <end position="66"/>
    </location>
</feature>
<sequence>MLMSIFSSIDAFCAESLSRQKLHFSNSNSTAKQSLSTENTKTNDADHSPPKHLHSSPEVKKPSKPQFRPRFALELDGVNCFETIVPY</sequence>
<reference evidence="2 3" key="1">
    <citation type="journal article" date="2018" name="Mol. Plant">
        <title>The genome of Artemisia annua provides insight into the evolution of Asteraceae family and artemisinin biosynthesis.</title>
        <authorList>
            <person name="Shen Q."/>
            <person name="Zhang L."/>
            <person name="Liao Z."/>
            <person name="Wang S."/>
            <person name="Yan T."/>
            <person name="Shi P."/>
            <person name="Liu M."/>
            <person name="Fu X."/>
            <person name="Pan Q."/>
            <person name="Wang Y."/>
            <person name="Lv Z."/>
            <person name="Lu X."/>
            <person name="Zhang F."/>
            <person name="Jiang W."/>
            <person name="Ma Y."/>
            <person name="Chen M."/>
            <person name="Hao X."/>
            <person name="Li L."/>
            <person name="Tang Y."/>
            <person name="Lv G."/>
            <person name="Zhou Y."/>
            <person name="Sun X."/>
            <person name="Brodelius P.E."/>
            <person name="Rose J.K.C."/>
            <person name="Tang K."/>
        </authorList>
    </citation>
    <scope>NUCLEOTIDE SEQUENCE [LARGE SCALE GENOMIC DNA]</scope>
    <source>
        <strain evidence="3">cv. Huhao1</strain>
        <tissue evidence="2">Leaf</tissue>
    </source>
</reference>
<comment type="caution">
    <text evidence="2">The sequence shown here is derived from an EMBL/GenBank/DDBJ whole genome shotgun (WGS) entry which is preliminary data.</text>
</comment>
<dbReference type="EMBL" id="PKPP01000142">
    <property type="protein sequence ID" value="PWA97134.1"/>
    <property type="molecule type" value="Genomic_DNA"/>
</dbReference>
<dbReference type="OrthoDB" id="751010at2759"/>